<dbReference type="PANTHER" id="PTHR31569:SF4">
    <property type="entry name" value="SWIM-TYPE DOMAIN-CONTAINING PROTEIN"/>
    <property type="match status" value="1"/>
</dbReference>
<name>A0AAD7VSW9_9ASCO</name>
<evidence type="ECO:0000313" key="4">
    <source>
        <dbReference type="Proteomes" id="UP001217417"/>
    </source>
</evidence>
<dbReference type="AlphaFoldDB" id="A0AAD7VSW9"/>
<gene>
    <name evidence="3" type="ORF">POJ06DRAFT_274617</name>
</gene>
<dbReference type="InterPro" id="IPR052579">
    <property type="entry name" value="Zinc_finger_SWIM"/>
</dbReference>
<feature type="compositionally biased region" description="Acidic residues" evidence="1">
    <location>
        <begin position="23"/>
        <end position="46"/>
    </location>
</feature>
<feature type="compositionally biased region" description="Low complexity" evidence="1">
    <location>
        <begin position="1"/>
        <end position="13"/>
    </location>
</feature>
<evidence type="ECO:0000259" key="2">
    <source>
        <dbReference type="Pfam" id="PF03101"/>
    </source>
</evidence>
<protein>
    <recommendedName>
        <fullName evidence="2">FAR1 domain-containing protein</fullName>
    </recommendedName>
</protein>
<dbReference type="PANTHER" id="PTHR31569">
    <property type="entry name" value="SWIM-TYPE DOMAIN-CONTAINING PROTEIN"/>
    <property type="match status" value="1"/>
</dbReference>
<feature type="domain" description="FAR1" evidence="2">
    <location>
        <begin position="75"/>
        <end position="156"/>
    </location>
</feature>
<comment type="caution">
    <text evidence="3">The sequence shown here is derived from an EMBL/GenBank/DDBJ whole genome shotgun (WGS) entry which is preliminary data.</text>
</comment>
<keyword evidence="4" id="KW-1185">Reference proteome</keyword>
<dbReference type="RefSeq" id="XP_056044288.1">
    <property type="nucleotide sequence ID" value="XM_056189625.1"/>
</dbReference>
<dbReference type="Pfam" id="PF03101">
    <property type="entry name" value="FAR1"/>
    <property type="match status" value="1"/>
</dbReference>
<reference evidence="3" key="1">
    <citation type="submission" date="2023-03" db="EMBL/GenBank/DDBJ databases">
        <title>Near-Complete genome sequence of Lipomyces tetrasporous NRRL Y-64009, an oleaginous yeast capable of growing on lignocellulosic hydrolysates.</title>
        <authorList>
            <consortium name="Lawrence Berkeley National Laboratory"/>
            <person name="Jagtap S.S."/>
            <person name="Liu J.-J."/>
            <person name="Walukiewicz H.E."/>
            <person name="Pangilinan J."/>
            <person name="Lipzen A."/>
            <person name="Ahrendt S."/>
            <person name="Koriabine M."/>
            <person name="Cobaugh K."/>
            <person name="Salamov A."/>
            <person name="Yoshinaga Y."/>
            <person name="Ng V."/>
            <person name="Daum C."/>
            <person name="Grigoriev I.V."/>
            <person name="Slininger P.J."/>
            <person name="Dien B.S."/>
            <person name="Jin Y.-S."/>
            <person name="Rao C.V."/>
        </authorList>
    </citation>
    <scope>NUCLEOTIDE SEQUENCE</scope>
    <source>
        <strain evidence="3">NRRL Y-64009</strain>
    </source>
</reference>
<dbReference type="EMBL" id="JARPMG010000004">
    <property type="protein sequence ID" value="KAJ8100838.1"/>
    <property type="molecule type" value="Genomic_DNA"/>
</dbReference>
<dbReference type="GeneID" id="80884791"/>
<sequence length="369" mass="42775">MSPDGWSGSPSSDNDLSEQYFDVNDEFSDVDEDEEMEEWEGFDDDGPGTPATSMPPPPETVYPDVDTAKKSIQFWARMHGYAIRTQRSKARKNGDISKVFLQCDRGGQYKSRHRDESTRQRHLTGSCKTNCPFSVVVTESNGTWEVKVRDSGHNHDASIHDYAHPVHRRDDIRRGGVYDIVYTQVRAGIRARETVRTLRQLDPSTSVTRRDIHNLRADIKRKELAGLSPIQALLFQLDEDSDYISFNKRDENQRTRESFNQAWTELRNRYESKPQFMDYLSDELLPKKEKFVRYWTNNALHFGTIVTSRGEAVHSSLKSQLHHSVGDLKDVVDTFSLIFKDQQHEYSVEVERAKNTRQHRHSRQLFCCL</sequence>
<accession>A0AAD7VSW9</accession>
<evidence type="ECO:0000313" key="3">
    <source>
        <dbReference type="EMBL" id="KAJ8100838.1"/>
    </source>
</evidence>
<feature type="region of interest" description="Disordered" evidence="1">
    <location>
        <begin position="1"/>
        <end position="59"/>
    </location>
</feature>
<dbReference type="InterPro" id="IPR004330">
    <property type="entry name" value="FAR1_DNA_bnd_dom"/>
</dbReference>
<dbReference type="Proteomes" id="UP001217417">
    <property type="component" value="Unassembled WGS sequence"/>
</dbReference>
<proteinExistence type="predicted"/>
<evidence type="ECO:0000256" key="1">
    <source>
        <dbReference type="SAM" id="MobiDB-lite"/>
    </source>
</evidence>
<organism evidence="3 4">
    <name type="scientific">Lipomyces tetrasporus</name>
    <dbReference type="NCBI Taxonomy" id="54092"/>
    <lineage>
        <taxon>Eukaryota</taxon>
        <taxon>Fungi</taxon>
        <taxon>Dikarya</taxon>
        <taxon>Ascomycota</taxon>
        <taxon>Saccharomycotina</taxon>
        <taxon>Lipomycetes</taxon>
        <taxon>Lipomycetales</taxon>
        <taxon>Lipomycetaceae</taxon>
        <taxon>Lipomyces</taxon>
    </lineage>
</organism>